<sequence length="157" mass="17652">MSSGWCNRYFIYFLWVFFERSCGLQEISAKHLIPLNQYVNQWPGFLHDHIATTWTYSSHPNTLNSYYQLSVLGLVLKSVAAKECNCSVEVNQMVDEFMGIGGGPGRPGLLEVTPNVNVMFGQCAVSPATVKRAFKKIRPSHRNPEGKTRHASFANLP</sequence>
<feature type="chain" id="PRO_5036408332" evidence="1">
    <location>
        <begin position="24"/>
        <end position="157"/>
    </location>
</feature>
<dbReference type="Proteomes" id="UP000659654">
    <property type="component" value="Unassembled WGS sequence"/>
</dbReference>
<keyword evidence="3" id="KW-1185">Reference proteome</keyword>
<dbReference type="AlphaFoldDB" id="A0A811KGD7"/>
<comment type="caution">
    <text evidence="2">The sequence shown here is derived from an EMBL/GenBank/DDBJ whole genome shotgun (WGS) entry which is preliminary data.</text>
</comment>
<keyword evidence="1" id="KW-0732">Signal</keyword>
<reference evidence="2" key="1">
    <citation type="submission" date="2020-09" db="EMBL/GenBank/DDBJ databases">
        <authorList>
            <person name="Kikuchi T."/>
        </authorList>
    </citation>
    <scope>NUCLEOTIDE SEQUENCE</scope>
    <source>
        <strain evidence="2">Ka4C1</strain>
    </source>
</reference>
<accession>A0A811KGD7</accession>
<evidence type="ECO:0000313" key="3">
    <source>
        <dbReference type="Proteomes" id="UP000659654"/>
    </source>
</evidence>
<feature type="signal peptide" evidence="1">
    <location>
        <begin position="1"/>
        <end position="23"/>
    </location>
</feature>
<dbReference type="Proteomes" id="UP000582659">
    <property type="component" value="Unassembled WGS sequence"/>
</dbReference>
<name>A0A811KGD7_BURXY</name>
<proteinExistence type="predicted"/>
<dbReference type="EMBL" id="CAJFCV020000002">
    <property type="protein sequence ID" value="CAG9096984.1"/>
    <property type="molecule type" value="Genomic_DNA"/>
</dbReference>
<protein>
    <submittedName>
        <fullName evidence="2">(pine wood nematode) hypothetical protein</fullName>
    </submittedName>
</protein>
<evidence type="ECO:0000256" key="1">
    <source>
        <dbReference type="SAM" id="SignalP"/>
    </source>
</evidence>
<gene>
    <name evidence="2" type="ORF">BXYJ_LOCUS3963</name>
</gene>
<evidence type="ECO:0000313" key="2">
    <source>
        <dbReference type="EMBL" id="CAD5215305.1"/>
    </source>
</evidence>
<organism evidence="2 3">
    <name type="scientific">Bursaphelenchus xylophilus</name>
    <name type="common">Pinewood nematode worm</name>
    <name type="synonym">Aphelenchoides xylophilus</name>
    <dbReference type="NCBI Taxonomy" id="6326"/>
    <lineage>
        <taxon>Eukaryota</taxon>
        <taxon>Metazoa</taxon>
        <taxon>Ecdysozoa</taxon>
        <taxon>Nematoda</taxon>
        <taxon>Chromadorea</taxon>
        <taxon>Rhabditida</taxon>
        <taxon>Tylenchina</taxon>
        <taxon>Tylenchomorpha</taxon>
        <taxon>Aphelenchoidea</taxon>
        <taxon>Aphelenchoididae</taxon>
        <taxon>Bursaphelenchus</taxon>
    </lineage>
</organism>
<dbReference type="EMBL" id="CAJFDI010000002">
    <property type="protein sequence ID" value="CAD5215305.1"/>
    <property type="molecule type" value="Genomic_DNA"/>
</dbReference>